<dbReference type="GO" id="GO:0005385">
    <property type="term" value="F:zinc ion transmembrane transporter activity"/>
    <property type="evidence" value="ECO:0007669"/>
    <property type="project" value="TreeGrafter"/>
</dbReference>
<protein>
    <submittedName>
        <fullName evidence="8">Cation efflux system protein</fullName>
    </submittedName>
</protein>
<dbReference type="InterPro" id="IPR027469">
    <property type="entry name" value="Cation_efflux_TMD_sf"/>
</dbReference>
<feature type="transmembrane region" description="Helical" evidence="6">
    <location>
        <begin position="147"/>
        <end position="164"/>
    </location>
</feature>
<keyword evidence="9" id="KW-1185">Reference proteome</keyword>
<feature type="transmembrane region" description="Helical" evidence="6">
    <location>
        <begin position="75"/>
        <end position="94"/>
    </location>
</feature>
<dbReference type="EMBL" id="LNXU01000045">
    <property type="protein sequence ID" value="KTC69545.1"/>
    <property type="molecule type" value="Genomic_DNA"/>
</dbReference>
<dbReference type="OrthoDB" id="9799649at2"/>
<comment type="caution">
    <text evidence="8">The sequence shown here is derived from an EMBL/GenBank/DDBJ whole genome shotgun (WGS) entry which is preliminary data.</text>
</comment>
<dbReference type="STRING" id="447.Lboz_3061"/>
<dbReference type="InterPro" id="IPR058533">
    <property type="entry name" value="Cation_efflux_TM"/>
</dbReference>
<feature type="domain" description="Cation efflux protein transmembrane" evidence="7">
    <location>
        <begin position="17"/>
        <end position="190"/>
    </location>
</feature>
<evidence type="ECO:0000256" key="6">
    <source>
        <dbReference type="SAM" id="Phobius"/>
    </source>
</evidence>
<dbReference type="Proteomes" id="UP000054695">
    <property type="component" value="Unassembled WGS sequence"/>
</dbReference>
<dbReference type="GO" id="GO:0005886">
    <property type="term" value="C:plasma membrane"/>
    <property type="evidence" value="ECO:0007669"/>
    <property type="project" value="TreeGrafter"/>
</dbReference>
<evidence type="ECO:0000313" key="9">
    <source>
        <dbReference type="Proteomes" id="UP000054695"/>
    </source>
</evidence>
<keyword evidence="2 6" id="KW-0812">Transmembrane</keyword>
<evidence type="ECO:0000256" key="3">
    <source>
        <dbReference type="ARBA" id="ARBA00022906"/>
    </source>
</evidence>
<reference evidence="8 9" key="1">
    <citation type="submission" date="2015-11" db="EMBL/GenBank/DDBJ databases">
        <title>Genomic analysis of 38 Legionella species identifies large and diverse effector repertoires.</title>
        <authorList>
            <person name="Burstein D."/>
            <person name="Amaro F."/>
            <person name="Zusman T."/>
            <person name="Lifshitz Z."/>
            <person name="Cohen O."/>
            <person name="Gilbert J.A."/>
            <person name="Pupko T."/>
            <person name="Shuman H.A."/>
            <person name="Segal G."/>
        </authorList>
    </citation>
    <scope>NUCLEOTIDE SEQUENCE [LARGE SCALE GENOMIC DNA]</scope>
    <source>
        <strain evidence="8 9">WIGA</strain>
    </source>
</reference>
<dbReference type="PANTHER" id="PTHR11562">
    <property type="entry name" value="CATION EFFLUX PROTEIN/ ZINC TRANSPORTER"/>
    <property type="match status" value="1"/>
</dbReference>
<keyword evidence="3" id="KW-0864">Zinc transport</keyword>
<comment type="subcellular location">
    <subcellularLocation>
        <location evidence="1">Membrane</location>
        <topology evidence="1">Multi-pass membrane protein</topology>
    </subcellularLocation>
</comment>
<dbReference type="InterPro" id="IPR050681">
    <property type="entry name" value="CDF/SLC30A"/>
</dbReference>
<evidence type="ECO:0000256" key="1">
    <source>
        <dbReference type="ARBA" id="ARBA00004141"/>
    </source>
</evidence>
<keyword evidence="3" id="KW-0862">Zinc</keyword>
<dbReference type="AlphaFoldDB" id="A0A0W0REU6"/>
<dbReference type="Pfam" id="PF01545">
    <property type="entry name" value="Cation_efflux"/>
    <property type="match status" value="1"/>
</dbReference>
<dbReference type="Gene3D" id="1.20.1510.10">
    <property type="entry name" value="Cation efflux protein transmembrane domain"/>
    <property type="match status" value="1"/>
</dbReference>
<keyword evidence="5 6" id="KW-0472">Membrane</keyword>
<evidence type="ECO:0000256" key="4">
    <source>
        <dbReference type="ARBA" id="ARBA00022989"/>
    </source>
</evidence>
<name>A0A0W0REU6_LEGBO</name>
<proteinExistence type="predicted"/>
<dbReference type="RefSeq" id="WP_058460623.1">
    <property type="nucleotide sequence ID" value="NZ_CAAAIY010000040.1"/>
</dbReference>
<dbReference type="PATRIC" id="fig|447.4.peg.3266"/>
<feature type="transmembrane region" description="Helical" evidence="6">
    <location>
        <begin position="50"/>
        <end position="68"/>
    </location>
</feature>
<sequence>MGCECHQAAVIADRKVLKIALTLNFAMFVVGLIAGIIAESTGLIADSFDMLADASAYALGLLAVGRAMRFKTTTAALSGGLLLILGVGVLVDVGRRTLLGSSPMSTIIISIACISLVVNGVVLYLLRRFRNGEIHLRATWIFTRADVIANLGVILSGGLIAITNSRYPDLIIGTAIALYVIKEAFEILGETHKTHLESKQN</sequence>
<gene>
    <name evidence="8" type="primary">czcD_3</name>
    <name evidence="8" type="ORF">Lboz_3061</name>
</gene>
<keyword evidence="3" id="KW-0406">Ion transport</keyword>
<keyword evidence="3" id="KW-0813">Transport</keyword>
<feature type="transmembrane region" description="Helical" evidence="6">
    <location>
        <begin position="16"/>
        <end position="38"/>
    </location>
</feature>
<evidence type="ECO:0000259" key="7">
    <source>
        <dbReference type="Pfam" id="PF01545"/>
    </source>
</evidence>
<organism evidence="8 9">
    <name type="scientific">Legionella bozemanae</name>
    <name type="common">Fluoribacter bozemanae</name>
    <dbReference type="NCBI Taxonomy" id="447"/>
    <lineage>
        <taxon>Bacteria</taxon>
        <taxon>Pseudomonadati</taxon>
        <taxon>Pseudomonadota</taxon>
        <taxon>Gammaproteobacteria</taxon>
        <taxon>Legionellales</taxon>
        <taxon>Legionellaceae</taxon>
        <taxon>Legionella</taxon>
    </lineage>
</organism>
<evidence type="ECO:0000256" key="5">
    <source>
        <dbReference type="ARBA" id="ARBA00023136"/>
    </source>
</evidence>
<keyword evidence="4 6" id="KW-1133">Transmembrane helix</keyword>
<evidence type="ECO:0000313" key="8">
    <source>
        <dbReference type="EMBL" id="KTC69545.1"/>
    </source>
</evidence>
<dbReference type="SUPFAM" id="SSF161111">
    <property type="entry name" value="Cation efflux protein transmembrane domain-like"/>
    <property type="match status" value="1"/>
</dbReference>
<evidence type="ECO:0000256" key="2">
    <source>
        <dbReference type="ARBA" id="ARBA00022692"/>
    </source>
</evidence>
<feature type="transmembrane region" description="Helical" evidence="6">
    <location>
        <begin position="106"/>
        <end position="126"/>
    </location>
</feature>
<dbReference type="PANTHER" id="PTHR11562:SF17">
    <property type="entry name" value="RE54080P-RELATED"/>
    <property type="match status" value="1"/>
</dbReference>
<accession>A0A0W0REU6</accession>